<evidence type="ECO:0000256" key="3">
    <source>
        <dbReference type="ARBA" id="ARBA00022475"/>
    </source>
</evidence>
<evidence type="ECO:0000256" key="2">
    <source>
        <dbReference type="ARBA" id="ARBA00007400"/>
    </source>
</evidence>
<dbReference type="InterPro" id="IPR002656">
    <property type="entry name" value="Acyl_transf_3_dom"/>
</dbReference>
<dbReference type="Pfam" id="PF01757">
    <property type="entry name" value="Acyl_transf_3"/>
    <property type="match status" value="1"/>
</dbReference>
<feature type="transmembrane region" description="Helical" evidence="7">
    <location>
        <begin position="77"/>
        <end position="98"/>
    </location>
</feature>
<proteinExistence type="inferred from homology"/>
<accession>A0ABU8PVN0</accession>
<feature type="transmembrane region" description="Helical" evidence="7">
    <location>
        <begin position="143"/>
        <end position="160"/>
    </location>
</feature>
<name>A0ABU8PVN0_9GAMM</name>
<evidence type="ECO:0000256" key="6">
    <source>
        <dbReference type="ARBA" id="ARBA00023136"/>
    </source>
</evidence>
<keyword evidence="10" id="KW-1185">Reference proteome</keyword>
<evidence type="ECO:0000256" key="5">
    <source>
        <dbReference type="ARBA" id="ARBA00022989"/>
    </source>
</evidence>
<dbReference type="EMBL" id="JBBGZW010000001">
    <property type="protein sequence ID" value="MEJ5046185.1"/>
    <property type="molecule type" value="Genomic_DNA"/>
</dbReference>
<feature type="domain" description="Acyltransferase 3" evidence="8">
    <location>
        <begin position="5"/>
        <end position="309"/>
    </location>
</feature>
<protein>
    <submittedName>
        <fullName evidence="9">Acyltransferase family protein</fullName>
    </submittedName>
</protein>
<comment type="subcellular location">
    <subcellularLocation>
        <location evidence="1">Cell membrane</location>
        <topology evidence="1">Multi-pass membrane protein</topology>
    </subcellularLocation>
</comment>
<dbReference type="PANTHER" id="PTHR40074:SF2">
    <property type="entry name" value="O-ACETYLTRANSFERASE WECH"/>
    <property type="match status" value="1"/>
</dbReference>
<dbReference type="RefSeq" id="WP_180823075.1">
    <property type="nucleotide sequence ID" value="NZ_JACAWY010000001.1"/>
</dbReference>
<feature type="transmembrane region" description="Helical" evidence="7">
    <location>
        <begin position="12"/>
        <end position="32"/>
    </location>
</feature>
<keyword evidence="6 7" id="KW-0472">Membrane</keyword>
<keyword evidence="9" id="KW-0012">Acyltransferase</keyword>
<gene>
    <name evidence="9" type="ORF">WH298_13395</name>
</gene>
<evidence type="ECO:0000313" key="9">
    <source>
        <dbReference type="EMBL" id="MEJ5046185.1"/>
    </source>
</evidence>
<dbReference type="PANTHER" id="PTHR40074">
    <property type="entry name" value="O-ACETYLTRANSFERASE WECH"/>
    <property type="match status" value="1"/>
</dbReference>
<feature type="transmembrane region" description="Helical" evidence="7">
    <location>
        <begin position="206"/>
        <end position="226"/>
    </location>
</feature>
<keyword evidence="5 7" id="KW-1133">Transmembrane helix</keyword>
<feature type="transmembrane region" description="Helical" evidence="7">
    <location>
        <begin position="232"/>
        <end position="252"/>
    </location>
</feature>
<keyword evidence="4 7" id="KW-0812">Transmembrane</keyword>
<evidence type="ECO:0000256" key="4">
    <source>
        <dbReference type="ARBA" id="ARBA00022692"/>
    </source>
</evidence>
<keyword evidence="9" id="KW-0808">Transferase</keyword>
<evidence type="ECO:0000313" key="10">
    <source>
        <dbReference type="Proteomes" id="UP001362100"/>
    </source>
</evidence>
<evidence type="ECO:0000259" key="8">
    <source>
        <dbReference type="Pfam" id="PF01757"/>
    </source>
</evidence>
<comment type="caution">
    <text evidence="9">The sequence shown here is derived from an EMBL/GenBank/DDBJ whole genome shotgun (WGS) entry which is preliminary data.</text>
</comment>
<feature type="transmembrane region" description="Helical" evidence="7">
    <location>
        <begin position="44"/>
        <end position="65"/>
    </location>
</feature>
<feature type="transmembrane region" description="Helical" evidence="7">
    <location>
        <begin position="110"/>
        <end position="136"/>
    </location>
</feature>
<keyword evidence="3" id="KW-1003">Cell membrane</keyword>
<evidence type="ECO:0000256" key="1">
    <source>
        <dbReference type="ARBA" id="ARBA00004651"/>
    </source>
</evidence>
<organism evidence="9 10">
    <name type="scientific">Pantoea nemavictus</name>
    <dbReference type="NCBI Taxonomy" id="2726955"/>
    <lineage>
        <taxon>Bacteria</taxon>
        <taxon>Pseudomonadati</taxon>
        <taxon>Pseudomonadota</taxon>
        <taxon>Gammaproteobacteria</taxon>
        <taxon>Enterobacterales</taxon>
        <taxon>Erwiniaceae</taxon>
        <taxon>Pantoea</taxon>
    </lineage>
</organism>
<feature type="transmembrane region" description="Helical" evidence="7">
    <location>
        <begin position="172"/>
        <end position="191"/>
    </location>
</feature>
<dbReference type="Proteomes" id="UP001362100">
    <property type="component" value="Unassembled WGS sequence"/>
</dbReference>
<sequence length="335" mass="37937">MNRVSWIDNLRGMSILAVIFLHCMIAVNQQAGHFTAFNELVNQLLAPVRMGLMCFIAGMFVESGLRKGVNRYLRNKVSTILYPFAIWALIYGGLKFLFSSMANHPQSPLGIILGHLSGSDITWFLHSLFLFFVLIIPARRLPCWLVLALCIIGSLWLPAIPADSLFASFDNLHINKSITLFAFFYVGDWLVRNDTDIALVAQRRQVMGISLASFLLLSAFSLWGGLGQHSPLMLPLALVSIPLFVLLAERVHLRWINYIGRHSIVFYLSHYLAIQVCSKFLRVEHSTLWLDDIRFLLAFMAAVALPAVLCQLRDRGWFGWLFTLKRKRTSPLVSA</sequence>
<comment type="similarity">
    <text evidence="2">Belongs to the acyltransferase 3 family.</text>
</comment>
<dbReference type="GO" id="GO:0016746">
    <property type="term" value="F:acyltransferase activity"/>
    <property type="evidence" value="ECO:0007669"/>
    <property type="project" value="UniProtKB-KW"/>
</dbReference>
<evidence type="ECO:0000256" key="7">
    <source>
        <dbReference type="SAM" id="Phobius"/>
    </source>
</evidence>
<reference evidence="9 10" key="1">
    <citation type="submission" date="2023-12" db="EMBL/GenBank/DDBJ databases">
        <title>Gut-associated functions are favored during microbiome assembly across C. elegans life.</title>
        <authorList>
            <person name="Zimmermann J."/>
        </authorList>
    </citation>
    <scope>NUCLEOTIDE SEQUENCE [LARGE SCALE GENOMIC DNA]</scope>
    <source>
        <strain evidence="9 10">BIGb0393</strain>
    </source>
</reference>